<dbReference type="Gene3D" id="2.40.110.10">
    <property type="entry name" value="Butyryl-CoA Dehydrogenase, subunit A, domain 2"/>
    <property type="match status" value="1"/>
</dbReference>
<dbReference type="PANTHER" id="PTHR43884:SF40">
    <property type="entry name" value="ACYL-COA DEHYDROGENASE"/>
    <property type="match status" value="1"/>
</dbReference>
<evidence type="ECO:0000313" key="9">
    <source>
        <dbReference type="EMBL" id="MFC3674905.1"/>
    </source>
</evidence>
<dbReference type="Proteomes" id="UP001595711">
    <property type="component" value="Unassembled WGS sequence"/>
</dbReference>
<feature type="domain" description="Acyl-CoA dehydrogenase/oxidase C-terminal" evidence="6">
    <location>
        <begin position="232"/>
        <end position="378"/>
    </location>
</feature>
<dbReference type="InterPro" id="IPR009075">
    <property type="entry name" value="AcylCo_DH/oxidase_C"/>
</dbReference>
<dbReference type="Pfam" id="PF02771">
    <property type="entry name" value="Acyl-CoA_dh_N"/>
    <property type="match status" value="1"/>
</dbReference>
<dbReference type="InterPro" id="IPR046373">
    <property type="entry name" value="Acyl-CoA_Oxase/DH_mid-dom_sf"/>
</dbReference>
<evidence type="ECO:0000256" key="1">
    <source>
        <dbReference type="ARBA" id="ARBA00001974"/>
    </source>
</evidence>
<dbReference type="SUPFAM" id="SSF56645">
    <property type="entry name" value="Acyl-CoA dehydrogenase NM domain-like"/>
    <property type="match status" value="1"/>
</dbReference>
<feature type="domain" description="Acyl-CoA oxidase/dehydrogenase middle" evidence="7">
    <location>
        <begin position="121"/>
        <end position="217"/>
    </location>
</feature>
<evidence type="ECO:0000256" key="2">
    <source>
        <dbReference type="ARBA" id="ARBA00009347"/>
    </source>
</evidence>
<dbReference type="PANTHER" id="PTHR43884">
    <property type="entry name" value="ACYL-COA DEHYDROGENASE"/>
    <property type="match status" value="1"/>
</dbReference>
<comment type="similarity">
    <text evidence="2 5">Belongs to the acyl-CoA dehydrogenase family.</text>
</comment>
<dbReference type="EC" id="1.-.-.-" evidence="9"/>
<dbReference type="Pfam" id="PF00441">
    <property type="entry name" value="Acyl-CoA_dh_1"/>
    <property type="match status" value="1"/>
</dbReference>
<dbReference type="InterPro" id="IPR006089">
    <property type="entry name" value="Acyl-CoA_DH_CS"/>
</dbReference>
<keyword evidence="5 9" id="KW-0560">Oxidoreductase</keyword>
<dbReference type="InterPro" id="IPR037069">
    <property type="entry name" value="AcylCoA_DH/ox_N_sf"/>
</dbReference>
<evidence type="ECO:0000256" key="3">
    <source>
        <dbReference type="ARBA" id="ARBA00022630"/>
    </source>
</evidence>
<dbReference type="PROSITE" id="PS00072">
    <property type="entry name" value="ACYL_COA_DH_1"/>
    <property type="match status" value="1"/>
</dbReference>
<comment type="cofactor">
    <cofactor evidence="1 5">
        <name>FAD</name>
        <dbReference type="ChEBI" id="CHEBI:57692"/>
    </cofactor>
</comment>
<dbReference type="Gene3D" id="1.20.140.10">
    <property type="entry name" value="Butyryl-CoA Dehydrogenase, subunit A, domain 3"/>
    <property type="match status" value="1"/>
</dbReference>
<accession>A0ABV7VCK6</accession>
<sequence length="379" mass="41350">MNFDLPPEIAEIQSVTSNLVRSLLRYEPKFHETGEVDPDVNRQLLDLGFYALPFPEEFGGSNLGALAKVVVQAELAHLPPQFWAEMRALHGPASKTLVRHGSVAQKQHWLPAMIRGECPVAFALTEADGGSDVSAIKTRAVRDGDGWILSGRKMFISNAHKAKLITVYAYTDRAAGIRNGLSAFLVDTATPGFRITRNIKLMGTASPGVAELEFDDCRLPADSLLGEEGKAFGYAMECLNEGRLTVGANAVGMGAKALEEAISFARQRQAFGKPIAGFQAIQHMLADMSVDIHAARQMLLDAAWRYDEGKVSVELCSMVKLFCSEAGGRVVDKGLQIFGGTGYCTGTVIERLYRDVRVTRIYEGSSEIQRNLIAKKLLQ</sequence>
<protein>
    <submittedName>
        <fullName evidence="9">Acyl-CoA dehydrogenase family protein</fullName>
        <ecNumber evidence="9">1.-.-.-</ecNumber>
    </submittedName>
</protein>
<name>A0ABV7VCK6_9PROT</name>
<dbReference type="InterPro" id="IPR036250">
    <property type="entry name" value="AcylCo_DH-like_C"/>
</dbReference>
<feature type="domain" description="Acyl-CoA dehydrogenase/oxidase N-terminal" evidence="8">
    <location>
        <begin position="23"/>
        <end position="117"/>
    </location>
</feature>
<reference evidence="10" key="1">
    <citation type="journal article" date="2019" name="Int. J. Syst. Evol. Microbiol.">
        <title>The Global Catalogue of Microorganisms (GCM) 10K type strain sequencing project: providing services to taxonomists for standard genome sequencing and annotation.</title>
        <authorList>
            <consortium name="The Broad Institute Genomics Platform"/>
            <consortium name="The Broad Institute Genome Sequencing Center for Infectious Disease"/>
            <person name="Wu L."/>
            <person name="Ma J."/>
        </authorList>
    </citation>
    <scope>NUCLEOTIDE SEQUENCE [LARGE SCALE GENOMIC DNA]</scope>
    <source>
        <strain evidence="10">KCTC 42182</strain>
    </source>
</reference>
<evidence type="ECO:0000256" key="4">
    <source>
        <dbReference type="ARBA" id="ARBA00022827"/>
    </source>
</evidence>
<dbReference type="Gene3D" id="1.10.540.10">
    <property type="entry name" value="Acyl-CoA dehydrogenase/oxidase, N-terminal domain"/>
    <property type="match status" value="1"/>
</dbReference>
<proteinExistence type="inferred from homology"/>
<evidence type="ECO:0000259" key="8">
    <source>
        <dbReference type="Pfam" id="PF02771"/>
    </source>
</evidence>
<keyword evidence="4 5" id="KW-0274">FAD</keyword>
<evidence type="ECO:0000259" key="6">
    <source>
        <dbReference type="Pfam" id="PF00441"/>
    </source>
</evidence>
<keyword evidence="3 5" id="KW-0285">Flavoprotein</keyword>
<dbReference type="PIRSF" id="PIRSF016578">
    <property type="entry name" value="HsaA"/>
    <property type="match status" value="1"/>
</dbReference>
<evidence type="ECO:0000259" key="7">
    <source>
        <dbReference type="Pfam" id="PF02770"/>
    </source>
</evidence>
<evidence type="ECO:0000256" key="5">
    <source>
        <dbReference type="RuleBase" id="RU362125"/>
    </source>
</evidence>
<organism evidence="9 10">
    <name type="scientific">Ferrovibrio xuzhouensis</name>
    <dbReference type="NCBI Taxonomy" id="1576914"/>
    <lineage>
        <taxon>Bacteria</taxon>
        <taxon>Pseudomonadati</taxon>
        <taxon>Pseudomonadota</taxon>
        <taxon>Alphaproteobacteria</taxon>
        <taxon>Rhodospirillales</taxon>
        <taxon>Rhodospirillaceae</taxon>
        <taxon>Ferrovibrio</taxon>
    </lineage>
</organism>
<dbReference type="GO" id="GO:0016491">
    <property type="term" value="F:oxidoreductase activity"/>
    <property type="evidence" value="ECO:0007669"/>
    <property type="project" value="UniProtKB-KW"/>
</dbReference>
<dbReference type="EMBL" id="JBHRYJ010000001">
    <property type="protein sequence ID" value="MFC3674905.1"/>
    <property type="molecule type" value="Genomic_DNA"/>
</dbReference>
<dbReference type="InterPro" id="IPR013786">
    <property type="entry name" value="AcylCoA_DH/ox_N"/>
</dbReference>
<dbReference type="SUPFAM" id="SSF47203">
    <property type="entry name" value="Acyl-CoA dehydrogenase C-terminal domain-like"/>
    <property type="match status" value="1"/>
</dbReference>
<comment type="caution">
    <text evidence="9">The sequence shown here is derived from an EMBL/GenBank/DDBJ whole genome shotgun (WGS) entry which is preliminary data.</text>
</comment>
<dbReference type="Pfam" id="PF02770">
    <property type="entry name" value="Acyl-CoA_dh_M"/>
    <property type="match status" value="1"/>
</dbReference>
<dbReference type="InterPro" id="IPR009100">
    <property type="entry name" value="AcylCoA_DH/oxidase_NM_dom_sf"/>
</dbReference>
<evidence type="ECO:0000313" key="10">
    <source>
        <dbReference type="Proteomes" id="UP001595711"/>
    </source>
</evidence>
<gene>
    <name evidence="9" type="ORF">ACFOOQ_05065</name>
</gene>
<dbReference type="RefSeq" id="WP_379722474.1">
    <property type="nucleotide sequence ID" value="NZ_JBHRYJ010000001.1"/>
</dbReference>
<dbReference type="InterPro" id="IPR006091">
    <property type="entry name" value="Acyl-CoA_Oxase/DH_mid-dom"/>
</dbReference>
<keyword evidence="10" id="KW-1185">Reference proteome</keyword>